<organism evidence="15">
    <name type="scientific">Arcella intermedia</name>
    <dbReference type="NCBI Taxonomy" id="1963864"/>
    <lineage>
        <taxon>Eukaryota</taxon>
        <taxon>Amoebozoa</taxon>
        <taxon>Tubulinea</taxon>
        <taxon>Elardia</taxon>
        <taxon>Arcellinida</taxon>
        <taxon>Sphaerothecina</taxon>
        <taxon>Arcellidae</taxon>
        <taxon>Arcella</taxon>
    </lineage>
</organism>
<evidence type="ECO:0000256" key="1">
    <source>
        <dbReference type="ARBA" id="ARBA00004141"/>
    </source>
</evidence>
<dbReference type="PRINTS" id="PR01320">
    <property type="entry name" value="KIRCHANNEL"/>
</dbReference>
<dbReference type="Gene3D" id="1.10.287.70">
    <property type="match status" value="1"/>
</dbReference>
<keyword evidence="10 11" id="KW-0407">Ion channel</keyword>
<dbReference type="AlphaFoldDB" id="A0A6B2L930"/>
<evidence type="ECO:0000256" key="9">
    <source>
        <dbReference type="ARBA" id="ARBA00023136"/>
    </source>
</evidence>
<dbReference type="PANTHER" id="PTHR11767">
    <property type="entry name" value="INWARD RECTIFIER POTASSIUM CHANNEL"/>
    <property type="match status" value="1"/>
</dbReference>
<evidence type="ECO:0000259" key="14">
    <source>
        <dbReference type="Pfam" id="PF17655"/>
    </source>
</evidence>
<feature type="domain" description="Inward rectifier potassium channel C-terminal" evidence="14">
    <location>
        <begin position="152"/>
        <end position="305"/>
    </location>
</feature>
<dbReference type="Pfam" id="PF07885">
    <property type="entry name" value="Ion_trans_2"/>
    <property type="match status" value="1"/>
</dbReference>
<dbReference type="Gene3D" id="2.60.40.1400">
    <property type="entry name" value="G protein-activated inward rectifier potassium channel 1"/>
    <property type="match status" value="1"/>
</dbReference>
<dbReference type="InterPro" id="IPR041647">
    <property type="entry name" value="IRK_C"/>
</dbReference>
<feature type="transmembrane region" description="Helical" evidence="12">
    <location>
        <begin position="56"/>
        <end position="77"/>
    </location>
</feature>
<dbReference type="GO" id="GO:0034765">
    <property type="term" value="P:regulation of monoatomic ion transmembrane transport"/>
    <property type="evidence" value="ECO:0007669"/>
    <property type="project" value="TreeGrafter"/>
</dbReference>
<evidence type="ECO:0000256" key="2">
    <source>
        <dbReference type="ARBA" id="ARBA00022448"/>
    </source>
</evidence>
<dbReference type="Pfam" id="PF17655">
    <property type="entry name" value="IRK_C"/>
    <property type="match status" value="1"/>
</dbReference>
<accession>A0A6B2L930</accession>
<protein>
    <recommendedName>
        <fullName evidence="16">Inward rectifier potassium channel C-terminal domain-containing protein</fullName>
    </recommendedName>
</protein>
<evidence type="ECO:0000256" key="6">
    <source>
        <dbReference type="ARBA" id="ARBA00022958"/>
    </source>
</evidence>
<dbReference type="GO" id="GO:1990573">
    <property type="term" value="P:potassium ion import across plasma membrane"/>
    <property type="evidence" value="ECO:0007669"/>
    <property type="project" value="TreeGrafter"/>
</dbReference>
<comment type="similarity">
    <text evidence="11">Belongs to the inward rectifier-type potassium channel (TC 1.A.2.1) family.</text>
</comment>
<keyword evidence="2 11" id="KW-0813">Transport</keyword>
<evidence type="ECO:0000256" key="3">
    <source>
        <dbReference type="ARBA" id="ARBA00022538"/>
    </source>
</evidence>
<feature type="domain" description="Potassium channel" evidence="13">
    <location>
        <begin position="36"/>
        <end position="111"/>
    </location>
</feature>
<evidence type="ECO:0000313" key="15">
    <source>
        <dbReference type="EMBL" id="NDV33415.1"/>
    </source>
</evidence>
<dbReference type="InterPro" id="IPR013518">
    <property type="entry name" value="K_chnl_inward-rec_Kir_cyto"/>
</dbReference>
<evidence type="ECO:0000256" key="10">
    <source>
        <dbReference type="ARBA" id="ARBA00023303"/>
    </source>
</evidence>
<dbReference type="GO" id="GO:0005242">
    <property type="term" value="F:inward rectifier potassium channel activity"/>
    <property type="evidence" value="ECO:0007669"/>
    <property type="project" value="InterPro"/>
</dbReference>
<keyword evidence="8 11" id="KW-0406">Ion transport</keyword>
<keyword evidence="9 12" id="KW-0472">Membrane</keyword>
<evidence type="ECO:0000256" key="5">
    <source>
        <dbReference type="ARBA" id="ARBA00022882"/>
    </source>
</evidence>
<comment type="subcellular location">
    <subcellularLocation>
        <location evidence="1 11">Membrane</location>
        <topology evidence="1 11">Multi-pass membrane protein</topology>
    </subcellularLocation>
</comment>
<dbReference type="EMBL" id="GIBP01004446">
    <property type="protein sequence ID" value="NDV33415.1"/>
    <property type="molecule type" value="Transcribed_RNA"/>
</dbReference>
<dbReference type="SUPFAM" id="SSF81296">
    <property type="entry name" value="E set domains"/>
    <property type="match status" value="1"/>
</dbReference>
<sequence length="326" mass="37731">MGSWDLLKADSYHYLVNMSWWRVALMTLFYFIVFNSLFATLYWIDLYQIGGVGPNPTWGDAFFFSIQTMATIGYGYYHPKGIYINSIVCVEAWLSFTFNAIFTGMIITKVQRPARLRHTMKFSEVATINKLSDIYTSQEINNLPDEYNGGYEKGHLGLSFRIINLRKRLFCMPDLRLMLLKRSGRNYVVHELEYEINRQVGRPRAEAQSKPHLQLPWTITHPINRTSPLFGKNLDDFVNGEYEVICVIDGVDELSSLNFQCRWSYIASEIYWDHIFVPMLSRDPQSGAFQIETNNLSKTVPINQAPLEEDSIELNESSSLLNLELL</sequence>
<keyword evidence="7 12" id="KW-1133">Transmembrane helix</keyword>
<feature type="transmembrane region" description="Helical" evidence="12">
    <location>
        <begin position="20"/>
        <end position="44"/>
    </location>
</feature>
<name>A0A6B2L930_9EUKA</name>
<dbReference type="SUPFAM" id="SSF81324">
    <property type="entry name" value="Voltage-gated potassium channels"/>
    <property type="match status" value="1"/>
</dbReference>
<dbReference type="PANTHER" id="PTHR11767:SF102">
    <property type="entry name" value="INWARDLY RECTIFYING POTASSIUM CHANNEL 1, ISOFORM F"/>
    <property type="match status" value="1"/>
</dbReference>
<reference evidence="15" key="1">
    <citation type="journal article" date="2020" name="J. Eukaryot. Microbiol.">
        <title>De novo Sequencing, Assembly and Annotation of the Transcriptome for the Free-Living Testate Amoeba Arcella intermedia.</title>
        <authorList>
            <person name="Ribeiro G.M."/>
            <person name="Porfirio-Sousa A.L."/>
            <person name="Maurer-Alcala X.X."/>
            <person name="Katz L.A."/>
            <person name="Lahr D.J.G."/>
        </authorList>
    </citation>
    <scope>NUCLEOTIDE SEQUENCE</scope>
</reference>
<dbReference type="InterPro" id="IPR016449">
    <property type="entry name" value="K_chnl_inward-rec_Kir"/>
</dbReference>
<dbReference type="GO" id="GO:0034702">
    <property type="term" value="C:monoatomic ion channel complex"/>
    <property type="evidence" value="ECO:0007669"/>
    <property type="project" value="UniProtKB-KW"/>
</dbReference>
<dbReference type="GO" id="GO:0005886">
    <property type="term" value="C:plasma membrane"/>
    <property type="evidence" value="ECO:0007669"/>
    <property type="project" value="TreeGrafter"/>
</dbReference>
<keyword evidence="3 11" id="KW-0633">Potassium transport</keyword>
<keyword evidence="6 11" id="KW-0630">Potassium</keyword>
<proteinExistence type="inferred from homology"/>
<keyword evidence="5 11" id="KW-0851">Voltage-gated channel</keyword>
<feature type="transmembrane region" description="Helical" evidence="12">
    <location>
        <begin position="83"/>
        <end position="107"/>
    </location>
</feature>
<evidence type="ECO:0000256" key="4">
    <source>
        <dbReference type="ARBA" id="ARBA00022692"/>
    </source>
</evidence>
<evidence type="ECO:0000256" key="12">
    <source>
        <dbReference type="SAM" id="Phobius"/>
    </source>
</evidence>
<evidence type="ECO:0000259" key="13">
    <source>
        <dbReference type="Pfam" id="PF07885"/>
    </source>
</evidence>
<dbReference type="InterPro" id="IPR013099">
    <property type="entry name" value="K_chnl_dom"/>
</dbReference>
<dbReference type="InterPro" id="IPR014756">
    <property type="entry name" value="Ig_E-set"/>
</dbReference>
<evidence type="ECO:0000256" key="11">
    <source>
        <dbReference type="RuleBase" id="RU003822"/>
    </source>
</evidence>
<evidence type="ECO:0000256" key="8">
    <source>
        <dbReference type="ARBA" id="ARBA00023065"/>
    </source>
</evidence>
<evidence type="ECO:0008006" key="16">
    <source>
        <dbReference type="Google" id="ProtNLM"/>
    </source>
</evidence>
<keyword evidence="4 11" id="KW-0812">Transmembrane</keyword>
<evidence type="ECO:0000256" key="7">
    <source>
        <dbReference type="ARBA" id="ARBA00022989"/>
    </source>
</evidence>